<dbReference type="OrthoDB" id="7244275at2759"/>
<dbReference type="EnsemblMetazoa" id="XM_012690647.3">
    <property type="protein sequence ID" value="XP_012546101.1"/>
    <property type="gene ID" value="LOC101746705"/>
</dbReference>
<evidence type="ECO:0000256" key="1">
    <source>
        <dbReference type="SAM" id="Coils"/>
    </source>
</evidence>
<organism evidence="2 3">
    <name type="scientific">Bombyx mori</name>
    <name type="common">Silk moth</name>
    <dbReference type="NCBI Taxonomy" id="7091"/>
    <lineage>
        <taxon>Eukaryota</taxon>
        <taxon>Metazoa</taxon>
        <taxon>Ecdysozoa</taxon>
        <taxon>Arthropoda</taxon>
        <taxon>Hexapoda</taxon>
        <taxon>Insecta</taxon>
        <taxon>Pterygota</taxon>
        <taxon>Neoptera</taxon>
        <taxon>Endopterygota</taxon>
        <taxon>Lepidoptera</taxon>
        <taxon>Glossata</taxon>
        <taxon>Ditrysia</taxon>
        <taxon>Bombycoidea</taxon>
        <taxon>Bombycidae</taxon>
        <taxon>Bombycinae</taxon>
        <taxon>Bombyx</taxon>
    </lineage>
</organism>
<feature type="coiled-coil region" evidence="1">
    <location>
        <begin position="72"/>
        <end position="106"/>
    </location>
</feature>
<reference evidence="2" key="2">
    <citation type="submission" date="2022-06" db="UniProtKB">
        <authorList>
            <consortium name="EnsemblMetazoa"/>
        </authorList>
    </citation>
    <scope>IDENTIFICATION</scope>
    <source>
        <strain evidence="2">p50T (Dazao)</strain>
    </source>
</reference>
<dbReference type="Proteomes" id="UP000005204">
    <property type="component" value="Unassembled WGS sequence"/>
</dbReference>
<sequence>MEDDMLETKCENLMNIVVESRKRFGKMCSEYELKSSSMENKILNLKIESFSNYRFKPKNSVPAISGEDTKEIEDFTVQLLERQKRIDELKNKLRNTQTVVLQLRNDKIGGKLRQPVDAELMLENAKSKQLQQL</sequence>
<keyword evidence="1" id="KW-0175">Coiled coil</keyword>
<dbReference type="AlphaFoldDB" id="A0A8R2C684"/>
<proteinExistence type="predicted"/>
<reference evidence="3" key="1">
    <citation type="journal article" date="2008" name="Insect Biochem. Mol. Biol.">
        <title>The genome of a lepidopteran model insect, the silkworm Bombyx mori.</title>
        <authorList>
            <consortium name="International Silkworm Genome Consortium"/>
        </authorList>
    </citation>
    <scope>NUCLEOTIDE SEQUENCE [LARGE SCALE GENOMIC DNA]</scope>
    <source>
        <strain evidence="3">p50T</strain>
    </source>
</reference>
<name>A0A8R2C684_BOMMO</name>
<evidence type="ECO:0000313" key="2">
    <source>
        <dbReference type="EnsemblMetazoa" id="XP_012546101.1"/>
    </source>
</evidence>
<accession>A0A8R2C684</accession>
<evidence type="ECO:0000313" key="3">
    <source>
        <dbReference type="Proteomes" id="UP000005204"/>
    </source>
</evidence>
<keyword evidence="3" id="KW-1185">Reference proteome</keyword>
<protein>
    <submittedName>
        <fullName evidence="2">Uncharacterized protein</fullName>
    </submittedName>
</protein>